<accession>A0A7Y8GWZ2</accession>
<reference evidence="7 8" key="1">
    <citation type="submission" date="2019-09" db="EMBL/GenBank/DDBJ databases">
        <title>Hydrogenophaga aromatica sp. nov., isolated from a para-xylene-degrading enrichment culture.</title>
        <authorList>
            <person name="Tancsics A."/>
            <person name="Banerjee S."/>
        </authorList>
    </citation>
    <scope>NUCLEOTIDE SEQUENCE [LARGE SCALE GENOMIC DNA]</scope>
    <source>
        <strain evidence="7 8">D2P1</strain>
    </source>
</reference>
<evidence type="ECO:0000256" key="1">
    <source>
        <dbReference type="ARBA" id="ARBA00022603"/>
    </source>
</evidence>
<evidence type="ECO:0000259" key="6">
    <source>
        <dbReference type="Pfam" id="PF08100"/>
    </source>
</evidence>
<dbReference type="InterPro" id="IPR012967">
    <property type="entry name" value="COMT_dimerisation"/>
</dbReference>
<dbReference type="SUPFAM" id="SSF53335">
    <property type="entry name" value="S-adenosyl-L-methionine-dependent methyltransferases"/>
    <property type="match status" value="1"/>
</dbReference>
<dbReference type="AlphaFoldDB" id="A0A7Y8GWZ2"/>
<dbReference type="GO" id="GO:0046983">
    <property type="term" value="F:protein dimerization activity"/>
    <property type="evidence" value="ECO:0007669"/>
    <property type="project" value="InterPro"/>
</dbReference>
<dbReference type="GO" id="GO:0008171">
    <property type="term" value="F:O-methyltransferase activity"/>
    <property type="evidence" value="ECO:0007669"/>
    <property type="project" value="InterPro"/>
</dbReference>
<evidence type="ECO:0000313" key="7">
    <source>
        <dbReference type="EMBL" id="NWF46400.1"/>
    </source>
</evidence>
<dbReference type="GO" id="GO:0032259">
    <property type="term" value="P:methylation"/>
    <property type="evidence" value="ECO:0007669"/>
    <property type="project" value="UniProtKB-KW"/>
</dbReference>
<dbReference type="Pfam" id="PF08100">
    <property type="entry name" value="Dimerisation"/>
    <property type="match status" value="1"/>
</dbReference>
<feature type="domain" description="O-methyltransferase dimerisation" evidence="6">
    <location>
        <begin position="23"/>
        <end position="97"/>
    </location>
</feature>
<dbReference type="PANTHER" id="PTHR43712:SF2">
    <property type="entry name" value="O-METHYLTRANSFERASE CICE"/>
    <property type="match status" value="1"/>
</dbReference>
<dbReference type="InterPro" id="IPR036390">
    <property type="entry name" value="WH_DNA-bd_sf"/>
</dbReference>
<keyword evidence="2 7" id="KW-0808">Transferase</keyword>
<keyword evidence="8" id="KW-1185">Reference proteome</keyword>
<dbReference type="SUPFAM" id="SSF46785">
    <property type="entry name" value="Winged helix' DNA-binding domain"/>
    <property type="match status" value="1"/>
</dbReference>
<evidence type="ECO:0000259" key="5">
    <source>
        <dbReference type="Pfam" id="PF00891"/>
    </source>
</evidence>
<evidence type="ECO:0000256" key="3">
    <source>
        <dbReference type="ARBA" id="ARBA00022691"/>
    </source>
</evidence>
<feature type="active site" description="Proton acceptor" evidence="4">
    <location>
        <position position="255"/>
    </location>
</feature>
<dbReference type="PROSITE" id="PS51683">
    <property type="entry name" value="SAM_OMT_II"/>
    <property type="match status" value="1"/>
</dbReference>
<keyword evidence="1 7" id="KW-0489">Methyltransferase</keyword>
<dbReference type="PIRSF" id="PIRSF005739">
    <property type="entry name" value="O-mtase"/>
    <property type="match status" value="1"/>
</dbReference>
<dbReference type="PANTHER" id="PTHR43712">
    <property type="entry name" value="PUTATIVE (AFU_ORTHOLOGUE AFUA_4G14580)-RELATED"/>
    <property type="match status" value="1"/>
</dbReference>
<evidence type="ECO:0000313" key="8">
    <source>
        <dbReference type="Proteomes" id="UP000545507"/>
    </source>
</evidence>
<evidence type="ECO:0000256" key="2">
    <source>
        <dbReference type="ARBA" id="ARBA00022679"/>
    </source>
</evidence>
<dbReference type="Gene3D" id="1.10.287.1350">
    <property type="match status" value="1"/>
</dbReference>
<sequence>MDTFAPTRPPRGSTDDAAQLLAMINGAWVTQVIRTACVLQLPEHMAQGTADTPALAAASGCCPDALQRLLLAMTALDLCESVATQGWRLTRVGELLCREAPGSLHHWALHAGGGLWQRLGELPETVRTGASWPQRHHGVGGYERLATDAQARTVFHHAMVELTRQAAPALVPLFELDSVRCVVDVGGGQGELLGAVLQQAPAARGVLHDQAAALEGAEQRLERLGVWARCRVEAGDFFVGVPVGGDLYLLKSVLHNWDDESCRRILSHCAEAMSQQARLLVIERLRPDNPGHDPGDRNVARTDLNMLVSLSGRERSRREYARLFAHAGLRLSSVRKTEAEWSVLEASHGPAQG</sequence>
<dbReference type="Gene3D" id="3.40.50.150">
    <property type="entry name" value="Vaccinia Virus protein VP39"/>
    <property type="match status" value="1"/>
</dbReference>
<proteinExistence type="predicted"/>
<dbReference type="InterPro" id="IPR016461">
    <property type="entry name" value="COMT-like"/>
</dbReference>
<organism evidence="7 8">
    <name type="scientific">Hydrogenophaga aromaticivorans</name>
    <dbReference type="NCBI Taxonomy" id="2610898"/>
    <lineage>
        <taxon>Bacteria</taxon>
        <taxon>Pseudomonadati</taxon>
        <taxon>Pseudomonadota</taxon>
        <taxon>Betaproteobacteria</taxon>
        <taxon>Burkholderiales</taxon>
        <taxon>Comamonadaceae</taxon>
        <taxon>Hydrogenophaga</taxon>
    </lineage>
</organism>
<name>A0A7Y8GWZ2_9BURK</name>
<feature type="domain" description="O-methyltransferase C-terminal" evidence="5">
    <location>
        <begin position="122"/>
        <end position="329"/>
    </location>
</feature>
<comment type="caution">
    <text evidence="7">The sequence shown here is derived from an EMBL/GenBank/DDBJ whole genome shotgun (WGS) entry which is preliminary data.</text>
</comment>
<keyword evidence="3" id="KW-0949">S-adenosyl-L-methionine</keyword>
<protein>
    <submittedName>
        <fullName evidence="7">Methyltransferase</fullName>
    </submittedName>
</protein>
<dbReference type="Gene3D" id="1.10.10.10">
    <property type="entry name" value="Winged helix-like DNA-binding domain superfamily/Winged helix DNA-binding domain"/>
    <property type="match status" value="1"/>
</dbReference>
<dbReference type="InterPro" id="IPR001077">
    <property type="entry name" value="COMT_C"/>
</dbReference>
<dbReference type="EMBL" id="VYGV01000012">
    <property type="protein sequence ID" value="NWF46400.1"/>
    <property type="molecule type" value="Genomic_DNA"/>
</dbReference>
<gene>
    <name evidence="7" type="ORF">F3K02_14240</name>
</gene>
<dbReference type="InterPro" id="IPR029063">
    <property type="entry name" value="SAM-dependent_MTases_sf"/>
</dbReference>
<dbReference type="Pfam" id="PF00891">
    <property type="entry name" value="Methyltransf_2"/>
    <property type="match status" value="1"/>
</dbReference>
<evidence type="ECO:0000256" key="4">
    <source>
        <dbReference type="PIRSR" id="PIRSR005739-1"/>
    </source>
</evidence>
<dbReference type="InterPro" id="IPR036388">
    <property type="entry name" value="WH-like_DNA-bd_sf"/>
</dbReference>
<dbReference type="RefSeq" id="WP_177136286.1">
    <property type="nucleotide sequence ID" value="NZ_VYGV01000012.1"/>
</dbReference>
<dbReference type="Proteomes" id="UP000545507">
    <property type="component" value="Unassembled WGS sequence"/>
</dbReference>